<dbReference type="CDD" id="cd16914">
    <property type="entry name" value="EcfT"/>
    <property type="match status" value="1"/>
</dbReference>
<evidence type="ECO:0000256" key="2">
    <source>
        <dbReference type="ARBA" id="ARBA00022692"/>
    </source>
</evidence>
<dbReference type="Proteomes" id="UP000677305">
    <property type="component" value="Chromosome"/>
</dbReference>
<dbReference type="Pfam" id="PF02361">
    <property type="entry name" value="CbiQ"/>
    <property type="match status" value="1"/>
</dbReference>
<evidence type="ECO:0000313" key="6">
    <source>
        <dbReference type="EMBL" id="QUH27983.1"/>
    </source>
</evidence>
<evidence type="ECO:0000256" key="1">
    <source>
        <dbReference type="ARBA" id="ARBA00004141"/>
    </source>
</evidence>
<gene>
    <name evidence="6" type="ORF">HYG85_03250</name>
</gene>
<evidence type="ECO:0000256" key="3">
    <source>
        <dbReference type="ARBA" id="ARBA00022989"/>
    </source>
</evidence>
<feature type="transmembrane region" description="Helical" evidence="5">
    <location>
        <begin position="57"/>
        <end position="75"/>
    </location>
</feature>
<dbReference type="AlphaFoldDB" id="A0A8J8SAR1"/>
<feature type="transmembrane region" description="Helical" evidence="5">
    <location>
        <begin position="227"/>
        <end position="248"/>
    </location>
</feature>
<protein>
    <submittedName>
        <fullName evidence="6">Energy-coupling factor transporter transmembrane protein EcfT</fullName>
    </submittedName>
</protein>
<feature type="transmembrane region" description="Helical" evidence="5">
    <location>
        <begin position="95"/>
        <end position="113"/>
    </location>
</feature>
<keyword evidence="4 5" id="KW-0472">Membrane</keyword>
<dbReference type="InterPro" id="IPR003339">
    <property type="entry name" value="ABC/ECF_trnsptr_transmembrane"/>
</dbReference>
<feature type="transmembrane region" description="Helical" evidence="5">
    <location>
        <begin position="20"/>
        <end position="45"/>
    </location>
</feature>
<evidence type="ECO:0000313" key="7">
    <source>
        <dbReference type="Proteomes" id="UP000677305"/>
    </source>
</evidence>
<organism evidence="6 7">
    <name type="scientific">Vallitalea guaymasensis</name>
    <dbReference type="NCBI Taxonomy" id="1185412"/>
    <lineage>
        <taxon>Bacteria</taxon>
        <taxon>Bacillati</taxon>
        <taxon>Bacillota</taxon>
        <taxon>Clostridia</taxon>
        <taxon>Lachnospirales</taxon>
        <taxon>Vallitaleaceae</taxon>
        <taxon>Vallitalea</taxon>
    </lineage>
</organism>
<keyword evidence="7" id="KW-1185">Reference proteome</keyword>
<sequence>MRSAFEGYHPIVNFVYFTFVFIYSMIFMHPLCLAISLVCGFSYSVTLRGKKAIRFNLLYLLPMMIIAALVNPAFNHEGVTILTYLDSGNPLTLESITFGIAAAVMLASVVCWFNCYNVIMTSDKFIYLFGRVIPALSLVLSMVLRFVPRFKAQLKIISNGQKCIGRDISKGNIINRAKYGIKILSIMITWALENAIETADSMKTRGYGLNGRTAFSIYYFDRRDKKALIIIGGTGLYVLVGSLLGRVYFRYFPSMKSADITPYSISVFTAYLILCISPIVIESWENRRWKLLQSKI</sequence>
<keyword evidence="3 5" id="KW-1133">Transmembrane helix</keyword>
<comment type="subcellular location">
    <subcellularLocation>
        <location evidence="1">Membrane</location>
        <topology evidence="1">Multi-pass membrane protein</topology>
    </subcellularLocation>
</comment>
<reference evidence="6 7" key="1">
    <citation type="submission" date="2020-07" db="EMBL/GenBank/DDBJ databases">
        <title>Vallitalea guaymasensis genome.</title>
        <authorList>
            <person name="Postec A."/>
        </authorList>
    </citation>
    <scope>NUCLEOTIDE SEQUENCE [LARGE SCALE GENOMIC DNA]</scope>
    <source>
        <strain evidence="6 7">Ra1766G1</strain>
    </source>
</reference>
<accession>A0A8J8SAR1</accession>
<name>A0A8J8SAR1_9FIRM</name>
<feature type="transmembrane region" description="Helical" evidence="5">
    <location>
        <begin position="125"/>
        <end position="147"/>
    </location>
</feature>
<keyword evidence="2 5" id="KW-0812">Transmembrane</keyword>
<evidence type="ECO:0000256" key="4">
    <source>
        <dbReference type="ARBA" id="ARBA00023136"/>
    </source>
</evidence>
<dbReference type="KEGG" id="vgu:HYG85_03250"/>
<dbReference type="GO" id="GO:0005886">
    <property type="term" value="C:plasma membrane"/>
    <property type="evidence" value="ECO:0007669"/>
    <property type="project" value="UniProtKB-ARBA"/>
</dbReference>
<dbReference type="RefSeq" id="WP_212692263.1">
    <property type="nucleotide sequence ID" value="NZ_CP058561.1"/>
</dbReference>
<dbReference type="EMBL" id="CP058561">
    <property type="protein sequence ID" value="QUH27983.1"/>
    <property type="molecule type" value="Genomic_DNA"/>
</dbReference>
<evidence type="ECO:0000256" key="5">
    <source>
        <dbReference type="SAM" id="Phobius"/>
    </source>
</evidence>
<proteinExistence type="predicted"/>
<feature type="transmembrane region" description="Helical" evidence="5">
    <location>
        <begin position="260"/>
        <end position="281"/>
    </location>
</feature>